<evidence type="ECO:0000313" key="1">
    <source>
        <dbReference type="EMBL" id="KIM68755.1"/>
    </source>
</evidence>
<dbReference type="Proteomes" id="UP000053989">
    <property type="component" value="Unassembled WGS sequence"/>
</dbReference>
<organism evidence="1 2">
    <name type="scientific">Scleroderma citrinum Foug A</name>
    <dbReference type="NCBI Taxonomy" id="1036808"/>
    <lineage>
        <taxon>Eukaryota</taxon>
        <taxon>Fungi</taxon>
        <taxon>Dikarya</taxon>
        <taxon>Basidiomycota</taxon>
        <taxon>Agaricomycotina</taxon>
        <taxon>Agaricomycetes</taxon>
        <taxon>Agaricomycetidae</taxon>
        <taxon>Boletales</taxon>
        <taxon>Sclerodermatineae</taxon>
        <taxon>Sclerodermataceae</taxon>
        <taxon>Scleroderma</taxon>
    </lineage>
</organism>
<name>A0A0C3E7J8_9AGAM</name>
<protein>
    <submittedName>
        <fullName evidence="1">Uncharacterized protein</fullName>
    </submittedName>
</protein>
<sequence length="85" mass="9206">MSDGEDVSPCAIVQHIHTTCPSARSISVCAAWKALIPTIIDPFLKYMAAMLRQPLVALGPHLASCTSSCQEQKSTAVLSLFFDRK</sequence>
<gene>
    <name evidence="1" type="ORF">SCLCIDRAFT_105314</name>
</gene>
<dbReference type="OrthoDB" id="2691413at2759"/>
<keyword evidence="2" id="KW-1185">Reference proteome</keyword>
<proteinExistence type="predicted"/>
<dbReference type="HOGENOM" id="CLU_2513964_0_0_1"/>
<dbReference type="AlphaFoldDB" id="A0A0C3E7J8"/>
<dbReference type="EMBL" id="KN822008">
    <property type="protein sequence ID" value="KIM68755.1"/>
    <property type="molecule type" value="Genomic_DNA"/>
</dbReference>
<reference evidence="1 2" key="1">
    <citation type="submission" date="2014-04" db="EMBL/GenBank/DDBJ databases">
        <authorList>
            <consortium name="DOE Joint Genome Institute"/>
            <person name="Kuo A."/>
            <person name="Kohler A."/>
            <person name="Nagy L.G."/>
            <person name="Floudas D."/>
            <person name="Copeland A."/>
            <person name="Barry K.W."/>
            <person name="Cichocki N."/>
            <person name="Veneault-Fourrey C."/>
            <person name="LaButti K."/>
            <person name="Lindquist E.A."/>
            <person name="Lipzen A."/>
            <person name="Lundell T."/>
            <person name="Morin E."/>
            <person name="Murat C."/>
            <person name="Sun H."/>
            <person name="Tunlid A."/>
            <person name="Henrissat B."/>
            <person name="Grigoriev I.V."/>
            <person name="Hibbett D.S."/>
            <person name="Martin F."/>
            <person name="Nordberg H.P."/>
            <person name="Cantor M.N."/>
            <person name="Hua S.X."/>
        </authorList>
    </citation>
    <scope>NUCLEOTIDE SEQUENCE [LARGE SCALE GENOMIC DNA]</scope>
    <source>
        <strain evidence="1 2">Foug A</strain>
    </source>
</reference>
<accession>A0A0C3E7J8</accession>
<dbReference type="InParanoid" id="A0A0C3E7J8"/>
<evidence type="ECO:0000313" key="2">
    <source>
        <dbReference type="Proteomes" id="UP000053989"/>
    </source>
</evidence>
<reference evidence="2" key="2">
    <citation type="submission" date="2015-01" db="EMBL/GenBank/DDBJ databases">
        <title>Evolutionary Origins and Diversification of the Mycorrhizal Mutualists.</title>
        <authorList>
            <consortium name="DOE Joint Genome Institute"/>
            <consortium name="Mycorrhizal Genomics Consortium"/>
            <person name="Kohler A."/>
            <person name="Kuo A."/>
            <person name="Nagy L.G."/>
            <person name="Floudas D."/>
            <person name="Copeland A."/>
            <person name="Barry K.W."/>
            <person name="Cichocki N."/>
            <person name="Veneault-Fourrey C."/>
            <person name="LaButti K."/>
            <person name="Lindquist E.A."/>
            <person name="Lipzen A."/>
            <person name="Lundell T."/>
            <person name="Morin E."/>
            <person name="Murat C."/>
            <person name="Riley R."/>
            <person name="Ohm R."/>
            <person name="Sun H."/>
            <person name="Tunlid A."/>
            <person name="Henrissat B."/>
            <person name="Grigoriev I.V."/>
            <person name="Hibbett D.S."/>
            <person name="Martin F."/>
        </authorList>
    </citation>
    <scope>NUCLEOTIDE SEQUENCE [LARGE SCALE GENOMIC DNA]</scope>
    <source>
        <strain evidence="2">Foug A</strain>
    </source>
</reference>